<feature type="transmembrane region" description="Helical" evidence="1">
    <location>
        <begin position="30"/>
        <end position="48"/>
    </location>
</feature>
<evidence type="ECO:0000313" key="2">
    <source>
        <dbReference type="EMBL" id="SHE31053.1"/>
    </source>
</evidence>
<name>A0A1M4SFP9_9ACTN</name>
<keyword evidence="1" id="KW-1133">Transmembrane helix</keyword>
<keyword evidence="1" id="KW-0812">Transmembrane</keyword>
<feature type="transmembrane region" description="Helical" evidence="1">
    <location>
        <begin position="304"/>
        <end position="327"/>
    </location>
</feature>
<feature type="transmembrane region" description="Helical" evidence="1">
    <location>
        <begin position="271"/>
        <end position="292"/>
    </location>
</feature>
<keyword evidence="1" id="KW-0472">Membrane</keyword>
<proteinExistence type="predicted"/>
<feature type="transmembrane region" description="Helical" evidence="1">
    <location>
        <begin position="231"/>
        <end position="251"/>
    </location>
</feature>
<evidence type="ECO:0000313" key="3">
    <source>
        <dbReference type="Proteomes" id="UP000184295"/>
    </source>
</evidence>
<accession>A0A1M4SFP9</accession>
<dbReference type="EMBL" id="FQUL01000002">
    <property type="protein sequence ID" value="SHE31053.1"/>
    <property type="molecule type" value="Genomic_DNA"/>
</dbReference>
<dbReference type="Pfam" id="PF09852">
    <property type="entry name" value="DUF2079"/>
    <property type="match status" value="1"/>
</dbReference>
<feature type="transmembrane region" description="Helical" evidence="1">
    <location>
        <begin position="378"/>
        <end position="400"/>
    </location>
</feature>
<evidence type="ECO:0000256" key="1">
    <source>
        <dbReference type="SAM" id="Phobius"/>
    </source>
</evidence>
<feature type="transmembrane region" description="Helical" evidence="1">
    <location>
        <begin position="195"/>
        <end position="219"/>
    </location>
</feature>
<gene>
    <name evidence="2" type="ORF">SAMN02745225_00260</name>
</gene>
<feature type="transmembrane region" description="Helical" evidence="1">
    <location>
        <begin position="143"/>
        <end position="164"/>
    </location>
</feature>
<dbReference type="Proteomes" id="UP000184295">
    <property type="component" value="Unassembled WGS sequence"/>
</dbReference>
<keyword evidence="3" id="KW-1185">Reference proteome</keyword>
<dbReference type="AlphaFoldDB" id="A0A1M4SFP9"/>
<dbReference type="InterPro" id="IPR018650">
    <property type="entry name" value="STSV1_Orf64"/>
</dbReference>
<sequence length="535" mass="58530">MRYAPFTLWGMTDLQRPHRSLASILSERNFEYLAILGALSQFYVLLVFSVNRFRHFDTGVDYAIFNQATYLIGHGKFSPFDTIYNDRFLLDQFNILAWPLAALRDIFPSSLTLLVVQAVAISLTSYVVVRFAIKVAFRGSDSIFLHIGAVGLSAVSVFASPWAFEADFFDFHMEPILALTLAVSLYSFYFKKDGFGYLAAALTLMAAGVAAVYVASMGLGMVAIRGLRRQGATLMVMGFLWLLLIVLLNAHQGTSLDATYGYLAHSSSPNPTLMAILLGVVTHPLQAVSVLNARRGPIAQIFEFSGLFGVGYPPAFVPAIVAVLVNGLPSSSAFIALSQGFQNYPEVVLLSMGTAVVLVRFVPKLVREFFTSVNTQTTYSVVGAFSLIVAVVLFFVQLPIDLGIPPSWLRTSVPIANVLRSYSPGHKKEVIATMNVVGRYASRRSIYAWFGDPQSFPICTLQQIVVLVGNSDTSPLNRGVVVMEAKLLEGMGGTKLIRKGPQTWIFETSFRLGRAVELPGNKVVPMSPSVSCHNE</sequence>
<feature type="transmembrane region" description="Helical" evidence="1">
    <location>
        <begin position="347"/>
        <end position="366"/>
    </location>
</feature>
<protein>
    <submittedName>
        <fullName evidence="2">Predicted membrane protein</fullName>
    </submittedName>
</protein>
<organism evidence="2 3">
    <name type="scientific">Ferrithrix thermotolerans DSM 19514</name>
    <dbReference type="NCBI Taxonomy" id="1121881"/>
    <lineage>
        <taxon>Bacteria</taxon>
        <taxon>Bacillati</taxon>
        <taxon>Actinomycetota</taxon>
        <taxon>Acidimicrobiia</taxon>
        <taxon>Acidimicrobiales</taxon>
        <taxon>Acidimicrobiaceae</taxon>
        <taxon>Ferrithrix</taxon>
    </lineage>
</organism>
<reference evidence="3" key="1">
    <citation type="submission" date="2016-11" db="EMBL/GenBank/DDBJ databases">
        <authorList>
            <person name="Varghese N."/>
            <person name="Submissions S."/>
        </authorList>
    </citation>
    <scope>NUCLEOTIDE SEQUENCE [LARGE SCALE GENOMIC DNA]</scope>
    <source>
        <strain evidence="3">DSM 19514</strain>
    </source>
</reference>
<feature type="transmembrane region" description="Helical" evidence="1">
    <location>
        <begin position="111"/>
        <end position="137"/>
    </location>
</feature>